<accession>A0AAD6E7Q7</accession>
<dbReference type="RefSeq" id="XP_056752652.1">
    <property type="nucleotide sequence ID" value="XM_056896867.1"/>
</dbReference>
<dbReference type="AlphaFoldDB" id="A0AAD6E7Q7"/>
<evidence type="ECO:0000313" key="2">
    <source>
        <dbReference type="Proteomes" id="UP001213799"/>
    </source>
</evidence>
<sequence length="63" mass="7417">MRLLWLSRKPVARINRLDTLVADNSITRAIESTFDSALVIRQDLHRAIRQHHEHSEDYLETHA</sequence>
<dbReference type="Proteomes" id="UP001213799">
    <property type="component" value="Unassembled WGS sequence"/>
</dbReference>
<dbReference type="GeneID" id="81587109"/>
<proteinExistence type="predicted"/>
<gene>
    <name evidence="1" type="ORF">N7537_005810</name>
</gene>
<keyword evidence="2" id="KW-1185">Reference proteome</keyword>
<protein>
    <submittedName>
        <fullName evidence="1">Uncharacterized protein</fullName>
    </submittedName>
</protein>
<comment type="caution">
    <text evidence="1">The sequence shown here is derived from an EMBL/GenBank/DDBJ whole genome shotgun (WGS) entry which is preliminary data.</text>
</comment>
<reference evidence="1" key="1">
    <citation type="journal article" date="2023" name="IMA Fungus">
        <title>Comparative genomic study of the Penicillium genus elucidates a diverse pangenome and 15 lateral gene transfer events.</title>
        <authorList>
            <person name="Petersen C."/>
            <person name="Sorensen T."/>
            <person name="Nielsen M.R."/>
            <person name="Sondergaard T.E."/>
            <person name="Sorensen J.L."/>
            <person name="Fitzpatrick D.A."/>
            <person name="Frisvad J.C."/>
            <person name="Nielsen K.L."/>
        </authorList>
    </citation>
    <scope>NUCLEOTIDE SEQUENCE</scope>
    <source>
        <strain evidence="1">IBT 12815</strain>
    </source>
</reference>
<evidence type="ECO:0000313" key="1">
    <source>
        <dbReference type="EMBL" id="KAJ5602854.1"/>
    </source>
</evidence>
<dbReference type="EMBL" id="JAQJAE010000003">
    <property type="protein sequence ID" value="KAJ5602854.1"/>
    <property type="molecule type" value="Genomic_DNA"/>
</dbReference>
<reference evidence="1" key="2">
    <citation type="submission" date="2023-01" db="EMBL/GenBank/DDBJ databases">
        <authorList>
            <person name="Petersen C."/>
        </authorList>
    </citation>
    <scope>NUCLEOTIDE SEQUENCE</scope>
    <source>
        <strain evidence="1">IBT 12815</strain>
    </source>
</reference>
<name>A0AAD6E7Q7_9EURO</name>
<organism evidence="1 2">
    <name type="scientific">Penicillium hordei</name>
    <dbReference type="NCBI Taxonomy" id="40994"/>
    <lineage>
        <taxon>Eukaryota</taxon>
        <taxon>Fungi</taxon>
        <taxon>Dikarya</taxon>
        <taxon>Ascomycota</taxon>
        <taxon>Pezizomycotina</taxon>
        <taxon>Eurotiomycetes</taxon>
        <taxon>Eurotiomycetidae</taxon>
        <taxon>Eurotiales</taxon>
        <taxon>Aspergillaceae</taxon>
        <taxon>Penicillium</taxon>
    </lineage>
</organism>